<keyword evidence="6" id="KW-1185">Reference proteome</keyword>
<dbReference type="InterPro" id="IPR013154">
    <property type="entry name" value="ADH-like_N"/>
</dbReference>
<sequence>MRNTADPVPGHGDLLLRTLSTAICASDVHFMDHPEAGIDDPTGRSLYDADRDIVMGHEFVGEVVGHGPGCSDEFPLGARVTSMPIRLVDGGAGGLHIIGQHPQAQGSFGELLVVPEAMARAVGSDVPSDAIAVVDAFAVGEFYVRSANMQPGEVPIVVGAGAVGLSAVAALSSRGIAPIIVSDFNAERRDLAISSFGAHIGVDPATESEFDVFRRARAEHHLGGVAVVFECVGAKGLIDRIAANAEFYTRIYCAGGWYSGDTLNITQATQQGLTFQFGGGPMPQDWYGVLDAVVQGRLDPLPSIGKIIGLDEVPDAIDQVRKSEGPPRIVVHPNGDIA</sequence>
<keyword evidence="2" id="KW-0479">Metal-binding</keyword>
<comment type="similarity">
    <text evidence="2">Belongs to the zinc-containing alcohol dehydrogenase family.</text>
</comment>
<feature type="domain" description="Alcohol dehydrogenase-like N-terminal" evidence="4">
    <location>
        <begin position="11"/>
        <end position="119"/>
    </location>
</feature>
<gene>
    <name evidence="5" type="ORF">MDUV_10060</name>
</gene>
<dbReference type="Proteomes" id="UP000467006">
    <property type="component" value="Chromosome"/>
</dbReference>
<dbReference type="InterPro" id="IPR013149">
    <property type="entry name" value="ADH-like_C"/>
</dbReference>
<dbReference type="Pfam" id="PF00107">
    <property type="entry name" value="ADH_zinc_N"/>
    <property type="match status" value="1"/>
</dbReference>
<keyword evidence="2" id="KW-0862">Zinc</keyword>
<dbReference type="PROSITE" id="PS00059">
    <property type="entry name" value="ADH_ZINC"/>
    <property type="match status" value="1"/>
</dbReference>
<proteinExistence type="inferred from homology"/>
<dbReference type="SUPFAM" id="SSF51735">
    <property type="entry name" value="NAD(P)-binding Rossmann-fold domains"/>
    <property type="match status" value="1"/>
</dbReference>
<evidence type="ECO:0000313" key="6">
    <source>
        <dbReference type="Proteomes" id="UP000467006"/>
    </source>
</evidence>
<name>A0A7I7JWB1_9MYCO</name>
<dbReference type="GO" id="GO:0008270">
    <property type="term" value="F:zinc ion binding"/>
    <property type="evidence" value="ECO:0007669"/>
    <property type="project" value="InterPro"/>
</dbReference>
<evidence type="ECO:0000259" key="4">
    <source>
        <dbReference type="Pfam" id="PF08240"/>
    </source>
</evidence>
<comment type="cofactor">
    <cofactor evidence="2">
        <name>Zn(2+)</name>
        <dbReference type="ChEBI" id="CHEBI:29105"/>
    </cofactor>
</comment>
<dbReference type="InterPro" id="IPR011032">
    <property type="entry name" value="GroES-like_sf"/>
</dbReference>
<dbReference type="InterPro" id="IPR036291">
    <property type="entry name" value="NAD(P)-bd_dom_sf"/>
</dbReference>
<reference evidence="5 6" key="1">
    <citation type="journal article" date="2019" name="Emerg. Microbes Infect.">
        <title>Comprehensive subspecies identification of 175 nontuberculous mycobacteria species based on 7547 genomic profiles.</title>
        <authorList>
            <person name="Matsumoto Y."/>
            <person name="Kinjo T."/>
            <person name="Motooka D."/>
            <person name="Nabeya D."/>
            <person name="Jung N."/>
            <person name="Uechi K."/>
            <person name="Horii T."/>
            <person name="Iida T."/>
            <person name="Fujita J."/>
            <person name="Nakamura S."/>
        </authorList>
    </citation>
    <scope>NUCLEOTIDE SEQUENCE [LARGE SCALE GENOMIC DNA]</scope>
    <source>
        <strain evidence="5 6">JCM 6396</strain>
    </source>
</reference>
<dbReference type="EMBL" id="AP022563">
    <property type="protein sequence ID" value="BBX16146.1"/>
    <property type="molecule type" value="Genomic_DNA"/>
</dbReference>
<accession>A0A7I7JWB1</accession>
<dbReference type="Gene3D" id="3.40.50.720">
    <property type="entry name" value="NAD(P)-binding Rossmann-like Domain"/>
    <property type="match status" value="1"/>
</dbReference>
<dbReference type="KEGG" id="mdu:MDUV_10060"/>
<keyword evidence="1" id="KW-0560">Oxidoreductase</keyword>
<evidence type="ECO:0000256" key="1">
    <source>
        <dbReference type="ARBA" id="ARBA00023002"/>
    </source>
</evidence>
<evidence type="ECO:0000313" key="5">
    <source>
        <dbReference type="EMBL" id="BBX16146.1"/>
    </source>
</evidence>
<dbReference type="AlphaFoldDB" id="A0A7I7JWB1"/>
<organism evidence="5 6">
    <name type="scientific">Mycolicibacterium duvalii</name>
    <dbReference type="NCBI Taxonomy" id="39688"/>
    <lineage>
        <taxon>Bacteria</taxon>
        <taxon>Bacillati</taxon>
        <taxon>Actinomycetota</taxon>
        <taxon>Actinomycetes</taxon>
        <taxon>Mycobacteriales</taxon>
        <taxon>Mycobacteriaceae</taxon>
        <taxon>Mycolicibacterium</taxon>
    </lineage>
</organism>
<dbReference type="InterPro" id="IPR002328">
    <property type="entry name" value="ADH_Zn_CS"/>
</dbReference>
<dbReference type="PANTHER" id="PTHR43189:SF1">
    <property type="entry name" value="ZINC-TYPE ALCOHOL DEHYDROGENASE-LIKE PROTEIN C1198.01"/>
    <property type="match status" value="1"/>
</dbReference>
<protein>
    <submittedName>
        <fullName evidence="5">Alcohol dehydrogenase</fullName>
    </submittedName>
</protein>
<dbReference type="SUPFAM" id="SSF50129">
    <property type="entry name" value="GroES-like"/>
    <property type="match status" value="1"/>
</dbReference>
<dbReference type="Gene3D" id="3.90.180.10">
    <property type="entry name" value="Medium-chain alcohol dehydrogenases, catalytic domain"/>
    <property type="match status" value="1"/>
</dbReference>
<dbReference type="GO" id="GO:0016491">
    <property type="term" value="F:oxidoreductase activity"/>
    <property type="evidence" value="ECO:0007669"/>
    <property type="project" value="UniProtKB-KW"/>
</dbReference>
<dbReference type="Pfam" id="PF08240">
    <property type="entry name" value="ADH_N"/>
    <property type="match status" value="1"/>
</dbReference>
<feature type="domain" description="Alcohol dehydrogenase-like C-terminal" evidence="3">
    <location>
        <begin position="162"/>
        <end position="293"/>
    </location>
</feature>
<evidence type="ECO:0000256" key="2">
    <source>
        <dbReference type="RuleBase" id="RU361277"/>
    </source>
</evidence>
<dbReference type="PANTHER" id="PTHR43189">
    <property type="entry name" value="ZINC-TYPE ALCOHOL DEHYDROGENASE-LIKE PROTEIN C1198.01-RELATED"/>
    <property type="match status" value="1"/>
</dbReference>
<evidence type="ECO:0000259" key="3">
    <source>
        <dbReference type="Pfam" id="PF00107"/>
    </source>
</evidence>